<evidence type="ECO:0000313" key="2">
    <source>
        <dbReference type="EMBL" id="TYR76059.1"/>
    </source>
</evidence>
<dbReference type="Pfam" id="PF26154">
    <property type="entry name" value="DUF8042"/>
    <property type="match status" value="1"/>
</dbReference>
<organism evidence="2 3">
    <name type="scientific">Rossellomorea vietnamensis</name>
    <dbReference type="NCBI Taxonomy" id="218284"/>
    <lineage>
        <taxon>Bacteria</taxon>
        <taxon>Bacillati</taxon>
        <taxon>Bacillota</taxon>
        <taxon>Bacilli</taxon>
        <taxon>Bacillales</taxon>
        <taxon>Bacillaceae</taxon>
        <taxon>Rossellomorea</taxon>
    </lineage>
</organism>
<evidence type="ECO:0000259" key="1">
    <source>
        <dbReference type="Pfam" id="PF26154"/>
    </source>
</evidence>
<reference evidence="2 3" key="1">
    <citation type="submission" date="2019-08" db="EMBL/GenBank/DDBJ databases">
        <title>Bacillus genomes from the desert of Cuatro Cienegas, Coahuila.</title>
        <authorList>
            <person name="Olmedo-Alvarez G."/>
        </authorList>
    </citation>
    <scope>NUCLEOTIDE SEQUENCE [LARGE SCALE GENOMIC DNA]</scope>
    <source>
        <strain evidence="2 3">CH40_1T</strain>
    </source>
</reference>
<dbReference type="EMBL" id="VTEH01000004">
    <property type="protein sequence ID" value="TYR76059.1"/>
    <property type="molecule type" value="Genomic_DNA"/>
</dbReference>
<gene>
    <name evidence="2" type="ORF">FZC79_07855</name>
</gene>
<proteinExistence type="predicted"/>
<protein>
    <recommendedName>
        <fullName evidence="1">DUF8042 domain-containing protein</fullName>
    </recommendedName>
</protein>
<dbReference type="AlphaFoldDB" id="A0A5D4KGR2"/>
<comment type="caution">
    <text evidence="2">The sequence shown here is derived from an EMBL/GenBank/DDBJ whole genome shotgun (WGS) entry which is preliminary data.</text>
</comment>
<accession>A0A5D4KGR2</accession>
<sequence>MTNKVILDETQHTFVGEYSEMLSTIEEAFHYVIASFEDYEKTEGDTVLTDIFQAFAQIAESNTLLKSLFTDQPSVTAAIDQYEEVTNQAMKLDGSFADQNLKGTVIKENLYPAFAAWHGEVSRELDPYTNS</sequence>
<dbReference type="RefSeq" id="WP_187442690.1">
    <property type="nucleotide sequence ID" value="NZ_VTEH01000004.1"/>
</dbReference>
<feature type="domain" description="DUF8042" evidence="1">
    <location>
        <begin position="9"/>
        <end position="127"/>
    </location>
</feature>
<dbReference type="InterPro" id="IPR058355">
    <property type="entry name" value="DUF8042"/>
</dbReference>
<dbReference type="Proteomes" id="UP000323317">
    <property type="component" value="Unassembled WGS sequence"/>
</dbReference>
<evidence type="ECO:0000313" key="3">
    <source>
        <dbReference type="Proteomes" id="UP000323317"/>
    </source>
</evidence>
<name>A0A5D4KGR2_9BACI</name>